<sequence>MAWFYPKSIGSKLILNLDQYLLEKTMKKQLKIWTLHSLIVLPILVFTLTTSQPSLSASPLPIYKVYGPCDTSVNGEDEKDRELAGWICEMYMNAMFESYYYHFNFTHWAQNEKKDRELVEMADLYNPFGCDVRELTSDEFVDLFLDYMSGRVDEMEDSFFNTIHYITKPYCRQLKNSKVEFYLEEDRYKSKS</sequence>
<protein>
    <submittedName>
        <fullName evidence="1">Uncharacterized protein</fullName>
    </submittedName>
</protein>
<name>A0A382MY82_9ZZZZ</name>
<accession>A0A382MY82</accession>
<reference evidence="1" key="1">
    <citation type="submission" date="2018-05" db="EMBL/GenBank/DDBJ databases">
        <authorList>
            <person name="Lanie J.A."/>
            <person name="Ng W.-L."/>
            <person name="Kazmierczak K.M."/>
            <person name="Andrzejewski T.M."/>
            <person name="Davidsen T.M."/>
            <person name="Wayne K.J."/>
            <person name="Tettelin H."/>
            <person name="Glass J.I."/>
            <person name="Rusch D."/>
            <person name="Podicherti R."/>
            <person name="Tsui H.-C.T."/>
            <person name="Winkler M.E."/>
        </authorList>
    </citation>
    <scope>NUCLEOTIDE SEQUENCE</scope>
</reference>
<dbReference type="AlphaFoldDB" id="A0A382MY82"/>
<organism evidence="1">
    <name type="scientific">marine metagenome</name>
    <dbReference type="NCBI Taxonomy" id="408172"/>
    <lineage>
        <taxon>unclassified sequences</taxon>
        <taxon>metagenomes</taxon>
        <taxon>ecological metagenomes</taxon>
    </lineage>
</organism>
<evidence type="ECO:0000313" key="1">
    <source>
        <dbReference type="EMBL" id="SVC52422.1"/>
    </source>
</evidence>
<proteinExistence type="predicted"/>
<gene>
    <name evidence="1" type="ORF">METZ01_LOCUS305276</name>
</gene>
<dbReference type="EMBL" id="UINC01095945">
    <property type="protein sequence ID" value="SVC52422.1"/>
    <property type="molecule type" value="Genomic_DNA"/>
</dbReference>